<dbReference type="EC" id="2.4.1.21" evidence="7"/>
<dbReference type="GO" id="GO:0009011">
    <property type="term" value="F:alpha-1,4-glucan glucosyltransferase (ADP-glucose donor) activity"/>
    <property type="evidence" value="ECO:0007669"/>
    <property type="project" value="UniProtKB-UniRule"/>
</dbReference>
<dbReference type="CDD" id="cd03791">
    <property type="entry name" value="GT5_Glycogen_synthase_DULL1-like"/>
    <property type="match status" value="1"/>
</dbReference>
<dbReference type="GO" id="GO:0004373">
    <property type="term" value="F:alpha-1,4-glucan glucosyltransferase (UDP-glucose donor) activity"/>
    <property type="evidence" value="ECO:0007669"/>
    <property type="project" value="InterPro"/>
</dbReference>
<dbReference type="AlphaFoldDB" id="A0A2H0UPL6"/>
<evidence type="ECO:0000259" key="8">
    <source>
        <dbReference type="Pfam" id="PF00534"/>
    </source>
</evidence>
<feature type="domain" description="Starch synthase catalytic" evidence="9">
    <location>
        <begin position="14"/>
        <end position="261"/>
    </location>
</feature>
<dbReference type="PANTHER" id="PTHR45825">
    <property type="entry name" value="GRANULE-BOUND STARCH SYNTHASE 1, CHLOROPLASTIC/AMYLOPLASTIC"/>
    <property type="match status" value="1"/>
</dbReference>
<comment type="catalytic activity">
    <reaction evidence="1 7">
        <text>[(1-&gt;4)-alpha-D-glucosyl](n) + ADP-alpha-D-glucose = [(1-&gt;4)-alpha-D-glucosyl](n+1) + ADP + H(+)</text>
        <dbReference type="Rhea" id="RHEA:18189"/>
        <dbReference type="Rhea" id="RHEA-COMP:9584"/>
        <dbReference type="Rhea" id="RHEA-COMP:9587"/>
        <dbReference type="ChEBI" id="CHEBI:15378"/>
        <dbReference type="ChEBI" id="CHEBI:15444"/>
        <dbReference type="ChEBI" id="CHEBI:57498"/>
        <dbReference type="ChEBI" id="CHEBI:456216"/>
        <dbReference type="EC" id="2.4.1.21"/>
    </reaction>
</comment>
<evidence type="ECO:0000256" key="6">
    <source>
        <dbReference type="ARBA" id="ARBA00023056"/>
    </source>
</evidence>
<gene>
    <name evidence="7" type="primary">glgA</name>
    <name evidence="10" type="ORF">COU10_02990</name>
</gene>
<evidence type="ECO:0000256" key="3">
    <source>
        <dbReference type="ARBA" id="ARBA00010281"/>
    </source>
</evidence>
<evidence type="ECO:0000259" key="9">
    <source>
        <dbReference type="Pfam" id="PF08323"/>
    </source>
</evidence>
<dbReference type="InterPro" id="IPR013534">
    <property type="entry name" value="Starch_synth_cat_dom"/>
</dbReference>
<dbReference type="Pfam" id="PF08323">
    <property type="entry name" value="Glyco_transf_5"/>
    <property type="match status" value="1"/>
</dbReference>
<dbReference type="UniPathway" id="UPA00164"/>
<comment type="pathway">
    <text evidence="7">Glycan biosynthesis; glycogen biosynthesis.</text>
</comment>
<comment type="caution">
    <text evidence="7">Lacks conserved residue(s) required for the propagation of feature annotation.</text>
</comment>
<comment type="caution">
    <text evidence="10">The sequence shown here is derived from an EMBL/GenBank/DDBJ whole genome shotgun (WGS) entry which is preliminary data.</text>
</comment>
<accession>A0A2H0UPL6</accession>
<dbReference type="SUPFAM" id="SSF53756">
    <property type="entry name" value="UDP-Glycosyltransferase/glycogen phosphorylase"/>
    <property type="match status" value="1"/>
</dbReference>
<dbReference type="GO" id="GO:0005978">
    <property type="term" value="P:glycogen biosynthetic process"/>
    <property type="evidence" value="ECO:0007669"/>
    <property type="project" value="UniProtKB-UniRule"/>
</dbReference>
<feature type="domain" description="Glycosyl transferase family 1" evidence="8">
    <location>
        <begin position="307"/>
        <end position="471"/>
    </location>
</feature>
<name>A0A2H0UPL6_9BACT</name>
<keyword evidence="5 7" id="KW-0808">Transferase</keyword>
<comment type="function">
    <text evidence="2 7">Synthesizes alpha-1,4-glucan chains using ADP-glucose.</text>
</comment>
<proteinExistence type="inferred from homology"/>
<organism evidence="10 11">
    <name type="scientific">Candidatus Harrisonbacteria bacterium CG10_big_fil_rev_8_21_14_0_10_45_28</name>
    <dbReference type="NCBI Taxonomy" id="1974586"/>
    <lineage>
        <taxon>Bacteria</taxon>
        <taxon>Candidatus Harrisoniibacteriota</taxon>
    </lineage>
</organism>
<keyword evidence="6 7" id="KW-0320">Glycogen biosynthesis</keyword>
<evidence type="ECO:0000256" key="7">
    <source>
        <dbReference type="HAMAP-Rule" id="MF_00484"/>
    </source>
</evidence>
<evidence type="ECO:0000313" key="10">
    <source>
        <dbReference type="EMBL" id="PIR87755.1"/>
    </source>
</evidence>
<evidence type="ECO:0000256" key="1">
    <source>
        <dbReference type="ARBA" id="ARBA00001478"/>
    </source>
</evidence>
<dbReference type="InterPro" id="IPR001296">
    <property type="entry name" value="Glyco_trans_1"/>
</dbReference>
<reference evidence="11" key="1">
    <citation type="submission" date="2017-09" db="EMBL/GenBank/DDBJ databases">
        <title>Depth-based differentiation of microbial function through sediment-hosted aquifers and enrichment of novel symbionts in the deep terrestrial subsurface.</title>
        <authorList>
            <person name="Probst A.J."/>
            <person name="Ladd B."/>
            <person name="Jarett J.K."/>
            <person name="Geller-Mcgrath D.E."/>
            <person name="Sieber C.M.K."/>
            <person name="Emerson J.B."/>
            <person name="Anantharaman K."/>
            <person name="Thomas B.C."/>
            <person name="Malmstrom R."/>
            <person name="Stieglmeier M."/>
            <person name="Klingl A."/>
            <person name="Woyke T."/>
            <person name="Ryan C.M."/>
            <person name="Banfield J.F."/>
        </authorList>
    </citation>
    <scope>NUCLEOTIDE SEQUENCE [LARGE SCALE GENOMIC DNA]</scope>
</reference>
<evidence type="ECO:0000256" key="5">
    <source>
        <dbReference type="ARBA" id="ARBA00022679"/>
    </source>
</evidence>
<evidence type="ECO:0000313" key="11">
    <source>
        <dbReference type="Proteomes" id="UP000230903"/>
    </source>
</evidence>
<dbReference type="Gene3D" id="3.40.50.2000">
    <property type="entry name" value="Glycogen Phosphorylase B"/>
    <property type="match status" value="2"/>
</dbReference>
<keyword evidence="4 7" id="KW-0328">Glycosyltransferase</keyword>
<evidence type="ECO:0000256" key="4">
    <source>
        <dbReference type="ARBA" id="ARBA00022676"/>
    </source>
</evidence>
<protein>
    <recommendedName>
        <fullName evidence="7">Glycogen synthase</fullName>
        <ecNumber evidence="7">2.4.1.21</ecNumber>
    </recommendedName>
    <alternativeName>
        <fullName evidence="7">Starch [bacterial glycogen] synthase</fullName>
    </alternativeName>
</protein>
<dbReference type="PANTHER" id="PTHR45825:SF11">
    <property type="entry name" value="ALPHA AMYLASE DOMAIN-CONTAINING PROTEIN"/>
    <property type="match status" value="1"/>
</dbReference>
<dbReference type="NCBIfam" id="TIGR02095">
    <property type="entry name" value="glgA"/>
    <property type="match status" value="1"/>
</dbReference>
<dbReference type="HAMAP" id="MF_00484">
    <property type="entry name" value="Glycogen_synth"/>
    <property type="match status" value="1"/>
</dbReference>
<dbReference type="Pfam" id="PF00534">
    <property type="entry name" value="Glycos_transf_1"/>
    <property type="match status" value="1"/>
</dbReference>
<dbReference type="InterPro" id="IPR011835">
    <property type="entry name" value="GS/SS"/>
</dbReference>
<comment type="similarity">
    <text evidence="3 7">Belongs to the glycosyltransferase 1 family. Bacterial/plant glycogen synthase subfamily.</text>
</comment>
<sequence length="510" mass="58111">MPRIFSVRKKGDLKVLFVSTEAYPFTNMGGLGHVMHALPRALEKLGYDVRVMLPKYLSIDEEKYSMKMEVANLQVPNDNEEEPTSLICNVKRFDPTEDSNSSVTTYFLENQEYYEQRANVYGYADDPIRWALLSRGVLEFLRVDKAWAPDVILATDWSLGFLPNYLKTTYKKDPVLSKIASIFSIHNMAYQGMFDHNFVQEMDFDDGHSLIPSFNDPRLMKINGMRRGIMYADAINTISPTYAKEIMTKDFGGGLDDLLRERRAFLYGILDGIDYKTWSPSTDPYISQKYSKQNLGLRKENKETLQNRFGLPTNDDVFVMGIASRLVGQKGFDLLRPIAKTLFEELPIQLVVLGDGDTHLMKYFHELEESYPDKVGVHLKFDPVLPRLVFAGADVVLVPSLFEPSGLVQMEAMRFGAIPIVRKTGGLVDTVEDYSSEEKKGTGFVFEKFDSLALLVAIIRAYENFKNKANWQSIQERAMGQDFSWESSAKKYAELLEKAVEFKSQQGELS</sequence>
<dbReference type="Proteomes" id="UP000230903">
    <property type="component" value="Unassembled WGS sequence"/>
</dbReference>
<evidence type="ECO:0000256" key="2">
    <source>
        <dbReference type="ARBA" id="ARBA00002764"/>
    </source>
</evidence>
<dbReference type="EMBL" id="PFBC01000047">
    <property type="protein sequence ID" value="PIR87755.1"/>
    <property type="molecule type" value="Genomic_DNA"/>
</dbReference>